<evidence type="ECO:0000256" key="6">
    <source>
        <dbReference type="ARBA" id="ARBA00022556"/>
    </source>
</evidence>
<evidence type="ECO:0000256" key="5">
    <source>
        <dbReference type="ARBA" id="ARBA00022516"/>
    </source>
</evidence>
<keyword evidence="15" id="KW-1185">Reference proteome</keyword>
<dbReference type="InterPro" id="IPR027417">
    <property type="entry name" value="P-loop_NTPase"/>
</dbReference>
<evidence type="ECO:0000256" key="9">
    <source>
        <dbReference type="ARBA" id="ARBA00022777"/>
    </source>
</evidence>
<evidence type="ECO:0000256" key="2">
    <source>
        <dbReference type="ARBA" id="ARBA00004870"/>
    </source>
</evidence>
<organism evidence="14 15">
    <name type="scientific">Splendidivirga corallicola</name>
    <dbReference type="NCBI Taxonomy" id="3051826"/>
    <lineage>
        <taxon>Bacteria</taxon>
        <taxon>Pseudomonadati</taxon>
        <taxon>Bacteroidota</taxon>
        <taxon>Cytophagia</taxon>
        <taxon>Cytophagales</taxon>
        <taxon>Splendidivirgaceae</taxon>
        <taxon>Splendidivirga</taxon>
    </lineage>
</organism>
<keyword evidence="8 13" id="KW-0547">Nucleotide-binding</keyword>
<comment type="caution">
    <text evidence="14">The sequence shown here is derived from an EMBL/GenBank/DDBJ whole genome shotgun (WGS) entry which is preliminary data.</text>
</comment>
<evidence type="ECO:0000256" key="11">
    <source>
        <dbReference type="ARBA" id="ARBA00023098"/>
    </source>
</evidence>
<sequence>MYLIRILLSPISFIYYALTRFRNHLYNIGYRRSFKFDTLVINVGNLTVGGTGKTPMIEYLIRLLRKDVRLATLSRGYGRKTKGFRIANDHDSARTIGDEPYQIYLKFKHEICVSVGEERALAIPEILFQNKETQVILMDDAYQHRSVVPDFNILLSDYNRPFYNDWVMPSGRLREPRRGAGRADMIIITKCPEDLTQYDMDDIIKKIGPYKRKDSEVFFTGTKYSQPKKIFEDAKHIFSDNVILFSGIARDKPLVDYVQENFNLITTLTFSDHHNYSKADIVKIRNRFEEIQQPERSILTTEKDMVKLLNMDLRSQLIDLPLYYLPIESYFLKNGHVFDNKIKKIVKQSLN</sequence>
<dbReference type="EC" id="2.7.1.130" evidence="3 13"/>
<evidence type="ECO:0000256" key="4">
    <source>
        <dbReference type="ARBA" id="ARBA00016436"/>
    </source>
</evidence>
<feature type="binding site" evidence="13">
    <location>
        <begin position="47"/>
        <end position="54"/>
    </location>
    <ligand>
        <name>ATP</name>
        <dbReference type="ChEBI" id="CHEBI:30616"/>
    </ligand>
</feature>
<accession>A0ABT8KIZ3</accession>
<keyword evidence="10 13" id="KW-0067">ATP-binding</keyword>
<comment type="pathway">
    <text evidence="2 13">Glycolipid biosynthesis; lipid IV(A) biosynthesis; lipid IV(A) from (3R)-3-hydroxytetradecanoyl-[acyl-carrier-protein] and UDP-N-acetyl-alpha-D-glucosamine: step 6/6.</text>
</comment>
<evidence type="ECO:0000256" key="13">
    <source>
        <dbReference type="HAMAP-Rule" id="MF_00409"/>
    </source>
</evidence>
<protein>
    <recommendedName>
        <fullName evidence="4 13">Tetraacyldisaccharide 4'-kinase</fullName>
        <ecNumber evidence="3 13">2.7.1.130</ecNumber>
    </recommendedName>
    <alternativeName>
        <fullName evidence="12 13">Lipid A 4'-kinase</fullName>
    </alternativeName>
</protein>
<evidence type="ECO:0000313" key="14">
    <source>
        <dbReference type="EMBL" id="MDN5200398.1"/>
    </source>
</evidence>
<evidence type="ECO:0000256" key="7">
    <source>
        <dbReference type="ARBA" id="ARBA00022679"/>
    </source>
</evidence>
<keyword evidence="7 13" id="KW-0808">Transferase</keyword>
<dbReference type="Pfam" id="PF02606">
    <property type="entry name" value="LpxK"/>
    <property type="match status" value="1"/>
</dbReference>
<dbReference type="InterPro" id="IPR003758">
    <property type="entry name" value="LpxK"/>
</dbReference>
<comment type="catalytic activity">
    <reaction evidence="13">
        <text>a lipid A disaccharide + ATP = a lipid IVA + ADP + H(+)</text>
        <dbReference type="Rhea" id="RHEA:67840"/>
        <dbReference type="ChEBI" id="CHEBI:15378"/>
        <dbReference type="ChEBI" id="CHEBI:30616"/>
        <dbReference type="ChEBI" id="CHEBI:176343"/>
        <dbReference type="ChEBI" id="CHEBI:176425"/>
        <dbReference type="ChEBI" id="CHEBI:456216"/>
        <dbReference type="EC" id="2.7.1.130"/>
    </reaction>
</comment>
<keyword evidence="9 13" id="KW-0418">Kinase</keyword>
<comment type="similarity">
    <text evidence="13">Belongs to the LpxK family.</text>
</comment>
<keyword evidence="5 13" id="KW-0444">Lipid biosynthesis</keyword>
<evidence type="ECO:0000256" key="1">
    <source>
        <dbReference type="ARBA" id="ARBA00002274"/>
    </source>
</evidence>
<dbReference type="HAMAP" id="MF_00409">
    <property type="entry name" value="LpxK"/>
    <property type="match status" value="1"/>
</dbReference>
<evidence type="ECO:0000256" key="8">
    <source>
        <dbReference type="ARBA" id="ARBA00022741"/>
    </source>
</evidence>
<dbReference type="NCBIfam" id="TIGR00682">
    <property type="entry name" value="lpxK"/>
    <property type="match status" value="1"/>
</dbReference>
<keyword evidence="6 13" id="KW-0441">Lipid A biosynthesis</keyword>
<dbReference type="PANTHER" id="PTHR42724:SF1">
    <property type="entry name" value="TETRAACYLDISACCHARIDE 4'-KINASE, MITOCHONDRIAL-RELATED"/>
    <property type="match status" value="1"/>
</dbReference>
<evidence type="ECO:0000256" key="10">
    <source>
        <dbReference type="ARBA" id="ARBA00022840"/>
    </source>
</evidence>
<evidence type="ECO:0000256" key="3">
    <source>
        <dbReference type="ARBA" id="ARBA00012071"/>
    </source>
</evidence>
<evidence type="ECO:0000256" key="12">
    <source>
        <dbReference type="ARBA" id="ARBA00029757"/>
    </source>
</evidence>
<comment type="function">
    <text evidence="1 13">Transfers the gamma-phosphate of ATP to the 4'-position of a tetraacyldisaccharide 1-phosphate intermediate (termed DS-1-P) to form tetraacyldisaccharide 1,4'-bis-phosphate (lipid IVA).</text>
</comment>
<evidence type="ECO:0000313" key="15">
    <source>
        <dbReference type="Proteomes" id="UP001172082"/>
    </source>
</evidence>
<dbReference type="SUPFAM" id="SSF52540">
    <property type="entry name" value="P-loop containing nucleoside triphosphate hydrolases"/>
    <property type="match status" value="1"/>
</dbReference>
<dbReference type="GO" id="GO:0009029">
    <property type="term" value="F:lipid-A 4'-kinase activity"/>
    <property type="evidence" value="ECO:0007669"/>
    <property type="project" value="UniProtKB-EC"/>
</dbReference>
<keyword evidence="11 13" id="KW-0443">Lipid metabolism</keyword>
<dbReference type="EMBL" id="JAUJEA010000001">
    <property type="protein sequence ID" value="MDN5200398.1"/>
    <property type="molecule type" value="Genomic_DNA"/>
</dbReference>
<reference evidence="14" key="1">
    <citation type="submission" date="2023-06" db="EMBL/GenBank/DDBJ databases">
        <title>Genomic of Parafulvivirga corallium.</title>
        <authorList>
            <person name="Wang G."/>
        </authorList>
    </citation>
    <scope>NUCLEOTIDE SEQUENCE</scope>
    <source>
        <strain evidence="14">BMA10</strain>
    </source>
</reference>
<dbReference type="Proteomes" id="UP001172082">
    <property type="component" value="Unassembled WGS sequence"/>
</dbReference>
<name>A0ABT8KIZ3_9BACT</name>
<dbReference type="PANTHER" id="PTHR42724">
    <property type="entry name" value="TETRAACYLDISACCHARIDE 4'-KINASE"/>
    <property type="match status" value="1"/>
</dbReference>
<gene>
    <name evidence="13 14" type="primary">lpxK</name>
    <name evidence="14" type="ORF">QQ008_03475</name>
</gene>
<proteinExistence type="inferred from homology"/>
<dbReference type="RefSeq" id="WP_346750423.1">
    <property type="nucleotide sequence ID" value="NZ_JAUJEA010000001.1"/>
</dbReference>